<keyword evidence="3" id="KW-1185">Reference proteome</keyword>
<dbReference type="InterPro" id="IPR044855">
    <property type="entry name" value="CoA-Trfase_III_dom3_sf"/>
</dbReference>
<protein>
    <submittedName>
        <fullName evidence="2">Acetyl-CoA acetyltransferase</fullName>
    </submittedName>
</protein>
<dbReference type="InterPro" id="IPR050483">
    <property type="entry name" value="CoA-transferase_III_domain"/>
</dbReference>
<dbReference type="Gene3D" id="3.30.1540.10">
    <property type="entry name" value="formyl-coa transferase, domain 3"/>
    <property type="match status" value="1"/>
</dbReference>
<dbReference type="OrthoDB" id="5294844at2"/>
<reference evidence="2 3" key="1">
    <citation type="journal article" date="2016" name="Front. Microbiol.">
        <title>Genomic Resource of Rice Seed Associated Bacteria.</title>
        <authorList>
            <person name="Midha S."/>
            <person name="Bansal K."/>
            <person name="Sharma S."/>
            <person name="Kumar N."/>
            <person name="Patil P.P."/>
            <person name="Chaudhry V."/>
            <person name="Patil P.B."/>
        </authorList>
    </citation>
    <scope>NUCLEOTIDE SEQUENCE [LARGE SCALE GENOMIC DNA]</scope>
    <source>
        <strain evidence="2 3">NS331</strain>
    </source>
</reference>
<dbReference type="RefSeq" id="WP_058643330.1">
    <property type="nucleotide sequence ID" value="NZ_LDSL01000120.1"/>
</dbReference>
<accession>A0A147GPR8</accession>
<dbReference type="EMBL" id="LDSL01000120">
    <property type="protein sequence ID" value="KTT16862.1"/>
    <property type="molecule type" value="Genomic_DNA"/>
</dbReference>
<evidence type="ECO:0000313" key="2">
    <source>
        <dbReference type="EMBL" id="KTT16862.1"/>
    </source>
</evidence>
<dbReference type="InterPro" id="IPR003673">
    <property type="entry name" value="CoA-Trfase_fam_III"/>
</dbReference>
<dbReference type="SUPFAM" id="SSF89796">
    <property type="entry name" value="CoA-transferase family III (CaiB/BaiF)"/>
    <property type="match status" value="1"/>
</dbReference>
<dbReference type="GO" id="GO:0008410">
    <property type="term" value="F:CoA-transferase activity"/>
    <property type="evidence" value="ECO:0007669"/>
    <property type="project" value="TreeGrafter"/>
</dbReference>
<dbReference type="Proteomes" id="UP000072741">
    <property type="component" value="Unassembled WGS sequence"/>
</dbReference>
<comment type="caution">
    <text evidence="2">The sequence shown here is derived from an EMBL/GenBank/DDBJ whole genome shotgun (WGS) entry which is preliminary data.</text>
</comment>
<keyword evidence="1 2" id="KW-0808">Transferase</keyword>
<dbReference type="Gene3D" id="3.40.50.10540">
    <property type="entry name" value="Crotonobetainyl-coa:carnitine coa-transferase, domain 1"/>
    <property type="match status" value="1"/>
</dbReference>
<dbReference type="InterPro" id="IPR023606">
    <property type="entry name" value="CoA-Trfase_III_dom_1_sf"/>
</dbReference>
<dbReference type="AlphaFoldDB" id="A0A147GPR8"/>
<dbReference type="Pfam" id="PF02515">
    <property type="entry name" value="CoA_transf_3"/>
    <property type="match status" value="1"/>
</dbReference>
<evidence type="ECO:0000313" key="3">
    <source>
        <dbReference type="Proteomes" id="UP000072741"/>
    </source>
</evidence>
<name>A0A147GPR8_9BURK</name>
<sequence>MKPSEQTSSAASGPLAGLRVLDLTAVVLGPLATQILGDQGADVIKVESLEGDLMRANGVSRHRGMSSIYLTINRNKRSLALDLKRPEGVQALLRLAATADVFVHNMRVPAIERLGLGYEALRRVRPDIVYCVATGYQEGGAFAGKPVFDDIVQAGCGLVDLNLRDADQPRYMPTLVADKAAGLMVAQAVTAALLHRARTGQGQYVEVPMFEAMTAFTLVEHQGGHAFEPAAAEPGYARLLNGGRRPIAVRDGHVTVLPYSPAHWQALFERTGHAALLQKYGPMDRSQLNARVRELYADLAAVVADMDCAACLALCEALDIPATRIYALDELREHPQLVSVGLFETHEHPTEGPTVQVRPPVRFGATPARIARLAPALGEHSAEVLREAGLSDEEIEVLAATGAVKQAA</sequence>
<dbReference type="PATRIC" id="fig|433924.3.peg.577"/>
<organism evidence="2 3">
    <name type="scientific">Pseudacidovorax intermedius</name>
    <dbReference type="NCBI Taxonomy" id="433924"/>
    <lineage>
        <taxon>Bacteria</taxon>
        <taxon>Pseudomonadati</taxon>
        <taxon>Pseudomonadota</taxon>
        <taxon>Betaproteobacteria</taxon>
        <taxon>Burkholderiales</taxon>
        <taxon>Comamonadaceae</taxon>
        <taxon>Pseudacidovorax</taxon>
    </lineage>
</organism>
<dbReference type="PANTHER" id="PTHR48207:SF4">
    <property type="entry name" value="BLL6097 PROTEIN"/>
    <property type="match status" value="1"/>
</dbReference>
<evidence type="ECO:0000256" key="1">
    <source>
        <dbReference type="ARBA" id="ARBA00022679"/>
    </source>
</evidence>
<proteinExistence type="predicted"/>
<gene>
    <name evidence="2" type="ORF">NS331_18005</name>
</gene>
<dbReference type="PANTHER" id="PTHR48207">
    <property type="entry name" value="SUCCINATE--HYDROXYMETHYLGLUTARATE COA-TRANSFERASE"/>
    <property type="match status" value="1"/>
</dbReference>